<dbReference type="RefSeq" id="XP_014351596.1">
    <property type="nucleotide sequence ID" value="XM_014496110.2"/>
</dbReference>
<dbReference type="PANTHER" id="PTHR23108:SF0">
    <property type="entry name" value="METHYLTRANSFERASE-LIKE PROTEIN 22"/>
    <property type="match status" value="1"/>
</dbReference>
<dbReference type="HOGENOM" id="CLU_048361_0_0_1"/>
<dbReference type="EMBL" id="AFYH01196323">
    <property type="status" value="NOT_ANNOTATED_CDS"/>
    <property type="molecule type" value="Genomic_DNA"/>
</dbReference>
<keyword evidence="2" id="KW-0949">S-adenosyl-L-methionine</keyword>
<dbReference type="FunCoup" id="H3AEV4">
    <property type="interactions" value="922"/>
</dbReference>
<gene>
    <name evidence="3" type="primary">METTL22</name>
</gene>
<dbReference type="InterPro" id="IPR038899">
    <property type="entry name" value="METTL22"/>
</dbReference>
<reference evidence="3" key="2">
    <citation type="submission" date="2025-08" db="UniProtKB">
        <authorList>
            <consortium name="Ensembl"/>
        </authorList>
    </citation>
    <scope>IDENTIFICATION</scope>
</reference>
<dbReference type="KEGG" id="lcm:102345080"/>
<keyword evidence="1" id="KW-0808">Transferase</keyword>
<dbReference type="EMBL" id="AFYH01196322">
    <property type="status" value="NOT_ANNOTATED_CDS"/>
    <property type="molecule type" value="Genomic_DNA"/>
</dbReference>
<organism evidence="3 4">
    <name type="scientific">Latimeria chalumnae</name>
    <name type="common">Coelacanth</name>
    <dbReference type="NCBI Taxonomy" id="7897"/>
    <lineage>
        <taxon>Eukaryota</taxon>
        <taxon>Metazoa</taxon>
        <taxon>Chordata</taxon>
        <taxon>Craniata</taxon>
        <taxon>Vertebrata</taxon>
        <taxon>Euteleostomi</taxon>
        <taxon>Coelacanthiformes</taxon>
        <taxon>Coelacanthidae</taxon>
        <taxon>Latimeria</taxon>
    </lineage>
</organism>
<evidence type="ECO:0000256" key="1">
    <source>
        <dbReference type="ARBA" id="ARBA00022603"/>
    </source>
</evidence>
<dbReference type="InterPro" id="IPR019410">
    <property type="entry name" value="Methyltransf_16"/>
</dbReference>
<dbReference type="OrthoDB" id="46564at2759"/>
<accession>H3AEV4</accession>
<reference evidence="3" key="3">
    <citation type="submission" date="2025-09" db="UniProtKB">
        <authorList>
            <consortium name="Ensembl"/>
        </authorList>
    </citation>
    <scope>IDENTIFICATION</scope>
</reference>
<dbReference type="EMBL" id="AFYH01196328">
    <property type="status" value="NOT_ANNOTATED_CDS"/>
    <property type="molecule type" value="Genomic_DNA"/>
</dbReference>
<dbReference type="Gene3D" id="3.40.50.150">
    <property type="entry name" value="Vaccinia Virus protein VP39"/>
    <property type="match status" value="1"/>
</dbReference>
<dbReference type="GO" id="GO:0008276">
    <property type="term" value="F:protein methyltransferase activity"/>
    <property type="evidence" value="ECO:0007669"/>
    <property type="project" value="InterPro"/>
</dbReference>
<dbReference type="Pfam" id="PF10294">
    <property type="entry name" value="Methyltransf_16"/>
    <property type="match status" value="1"/>
</dbReference>
<evidence type="ECO:0000313" key="3">
    <source>
        <dbReference type="Ensembl" id="ENSLACP00000008175.2"/>
    </source>
</evidence>
<dbReference type="RefSeq" id="XP_006008541.1">
    <property type="nucleotide sequence ID" value="XM_006008479.2"/>
</dbReference>
<dbReference type="EMBL" id="AFYH01196324">
    <property type="status" value="NOT_ANNOTATED_CDS"/>
    <property type="molecule type" value="Genomic_DNA"/>
</dbReference>
<dbReference type="SUPFAM" id="SSF53335">
    <property type="entry name" value="S-adenosyl-L-methionine-dependent methyltransferases"/>
    <property type="match status" value="1"/>
</dbReference>
<sequence>MDAITFKSDTVLSDVHLLMPNRRHLLVRLNAAGQPVFVSRFKILSNNDRCESEDEFKYFSEGLSTEAKTKNGEDSEKLKFVSHTEKNDAEKWNQQLEDLVDDDGDLDVVRRPHSIPDVGVDAPWREKVYPTILSKGEEFNEDNEDHDGQDTVRIEHTMATPLEDVGKQVWRGALLLADYILHNCFLFKKCTALDLGTGTGITSIIMATVAKTVYSTDVGEDLLDMCKQNVALNKHLINPKGGLIKVKELDWLRDEFNTDPEVPYSWSEEEIADLHDHTSVLLAADVCYDDELTDALFRTVYKIMSNLRKPSTLYVSIEKRFNFTLRQLDITCEAYDHFRSCLTDLANITDGKTKFTVVPIKLAFPQFLVYERVEQLELWKVTADPVI</sequence>
<keyword evidence="4" id="KW-1185">Reference proteome</keyword>
<evidence type="ECO:0000256" key="2">
    <source>
        <dbReference type="ARBA" id="ARBA00022691"/>
    </source>
</evidence>
<dbReference type="Ensembl" id="ENSLACT00000008241.2">
    <property type="protein sequence ID" value="ENSLACP00000008175.2"/>
    <property type="gene ID" value="ENSLACG00000007238.2"/>
</dbReference>
<name>H3AEV4_LATCH</name>
<dbReference type="GO" id="GO:0032259">
    <property type="term" value="P:methylation"/>
    <property type="evidence" value="ECO:0007669"/>
    <property type="project" value="UniProtKB-KW"/>
</dbReference>
<dbReference type="PANTHER" id="PTHR23108">
    <property type="entry name" value="METHYLTRANSFERASE-RELATED"/>
    <property type="match status" value="1"/>
</dbReference>
<protein>
    <submittedName>
        <fullName evidence="3">Methyltransferase 22, Kin17 lysine</fullName>
    </submittedName>
</protein>
<dbReference type="CDD" id="cd02440">
    <property type="entry name" value="AdoMet_MTases"/>
    <property type="match status" value="1"/>
</dbReference>
<dbReference type="EMBL" id="AFYH01196330">
    <property type="status" value="NOT_ANNOTATED_CDS"/>
    <property type="molecule type" value="Genomic_DNA"/>
</dbReference>
<dbReference type="OMA" id="AYERIQQ"/>
<keyword evidence="1" id="KW-0489">Methyltransferase</keyword>
<reference evidence="4" key="1">
    <citation type="submission" date="2011-08" db="EMBL/GenBank/DDBJ databases">
        <title>The draft genome of Latimeria chalumnae.</title>
        <authorList>
            <person name="Di Palma F."/>
            <person name="Alfoldi J."/>
            <person name="Johnson J."/>
            <person name="Berlin A."/>
            <person name="Gnerre S."/>
            <person name="Jaffe D."/>
            <person name="MacCallum I."/>
            <person name="Young S."/>
            <person name="Walker B.J."/>
            <person name="Lander E."/>
            <person name="Lindblad-Toh K."/>
        </authorList>
    </citation>
    <scope>NUCLEOTIDE SEQUENCE [LARGE SCALE GENOMIC DNA]</scope>
    <source>
        <strain evidence="4">Wild caught</strain>
    </source>
</reference>
<dbReference type="InParanoid" id="H3AEV4"/>
<dbReference type="EMBL" id="AFYH01196329">
    <property type="status" value="NOT_ANNOTATED_CDS"/>
    <property type="molecule type" value="Genomic_DNA"/>
</dbReference>
<dbReference type="AlphaFoldDB" id="H3AEV4"/>
<dbReference type="GeneID" id="102345080"/>
<evidence type="ECO:0000313" key="4">
    <source>
        <dbReference type="Proteomes" id="UP000008672"/>
    </source>
</evidence>
<dbReference type="EMBL" id="AFYH01196321">
    <property type="status" value="NOT_ANNOTATED_CDS"/>
    <property type="molecule type" value="Genomic_DNA"/>
</dbReference>
<dbReference type="CTD" id="79091"/>
<dbReference type="Bgee" id="ENSLACG00000007238">
    <property type="expression patterns" value="Expressed in chordate pharynx and 6 other cell types or tissues"/>
</dbReference>
<dbReference type="InterPro" id="IPR029063">
    <property type="entry name" value="SAM-dependent_MTases_sf"/>
</dbReference>
<dbReference type="GO" id="GO:0005634">
    <property type="term" value="C:nucleus"/>
    <property type="evidence" value="ECO:0007669"/>
    <property type="project" value="TreeGrafter"/>
</dbReference>
<dbReference type="RefSeq" id="XP_064415129.1">
    <property type="nucleotide sequence ID" value="XM_064559059.1"/>
</dbReference>
<dbReference type="EMBL" id="AFYH01196326">
    <property type="status" value="NOT_ANNOTATED_CDS"/>
    <property type="molecule type" value="Genomic_DNA"/>
</dbReference>
<dbReference type="EMBL" id="AFYH01196325">
    <property type="status" value="NOT_ANNOTATED_CDS"/>
    <property type="molecule type" value="Genomic_DNA"/>
</dbReference>
<dbReference type="Proteomes" id="UP000008672">
    <property type="component" value="Unassembled WGS sequence"/>
</dbReference>
<dbReference type="eggNOG" id="KOG2497">
    <property type="taxonomic scope" value="Eukaryota"/>
</dbReference>
<dbReference type="STRING" id="7897.ENSLACP00000008175"/>
<dbReference type="GeneTree" id="ENSGT00510000048539"/>
<dbReference type="EMBL" id="AFYH01196327">
    <property type="status" value="NOT_ANNOTATED_CDS"/>
    <property type="molecule type" value="Genomic_DNA"/>
</dbReference>
<proteinExistence type="predicted"/>